<reference evidence="3" key="1">
    <citation type="journal article" date="2019" name="Int. J. Syst. Evol. Microbiol.">
        <title>The Global Catalogue of Microorganisms (GCM) 10K type strain sequencing project: providing services to taxonomists for standard genome sequencing and annotation.</title>
        <authorList>
            <consortium name="The Broad Institute Genomics Platform"/>
            <consortium name="The Broad Institute Genome Sequencing Center for Infectious Disease"/>
            <person name="Wu L."/>
            <person name="Ma J."/>
        </authorList>
    </citation>
    <scope>NUCLEOTIDE SEQUENCE [LARGE SCALE GENOMIC DNA]</scope>
    <source>
        <strain evidence="3">JCM 32306</strain>
    </source>
</reference>
<dbReference type="Gene3D" id="3.30.2350.10">
    <property type="entry name" value="Pseudouridine synthase"/>
    <property type="match status" value="1"/>
</dbReference>
<proteinExistence type="predicted"/>
<dbReference type="EMBL" id="BMQX01000055">
    <property type="protein sequence ID" value="GGQ35859.1"/>
    <property type="molecule type" value="Genomic_DNA"/>
</dbReference>
<dbReference type="PANTHER" id="PTHR21600:SF84">
    <property type="entry name" value="PSEUDOURIDINE SYNTHASE RSUA_RLUA-LIKE DOMAIN-CONTAINING PROTEIN"/>
    <property type="match status" value="1"/>
</dbReference>
<evidence type="ECO:0000313" key="3">
    <source>
        <dbReference type="Proteomes" id="UP000619118"/>
    </source>
</evidence>
<dbReference type="InterPro" id="IPR006145">
    <property type="entry name" value="PsdUridine_synth_RsuA/RluA"/>
</dbReference>
<dbReference type="Pfam" id="PF00849">
    <property type="entry name" value="PseudoU_synth_2"/>
    <property type="match status" value="1"/>
</dbReference>
<dbReference type="PROSITE" id="PS01129">
    <property type="entry name" value="PSI_RLU"/>
    <property type="match status" value="1"/>
</dbReference>
<dbReference type="InterPro" id="IPR006224">
    <property type="entry name" value="PsdUridine_synth_RluA-like_CS"/>
</dbReference>
<accession>A0ABQ2RPC4</accession>
<dbReference type="InterPro" id="IPR050188">
    <property type="entry name" value="RluA_PseudoU_synthase"/>
</dbReference>
<organism evidence="2 3">
    <name type="scientific">Shewanella litoralis</name>
    <dbReference type="NCBI Taxonomy" id="2282700"/>
    <lineage>
        <taxon>Bacteria</taxon>
        <taxon>Pseudomonadati</taxon>
        <taxon>Pseudomonadota</taxon>
        <taxon>Gammaproteobacteria</taxon>
        <taxon>Alteromonadales</taxon>
        <taxon>Shewanellaceae</taxon>
        <taxon>Shewanella</taxon>
    </lineage>
</organism>
<dbReference type="Proteomes" id="UP000619118">
    <property type="component" value="Unassembled WGS sequence"/>
</dbReference>
<keyword evidence="3" id="KW-1185">Reference proteome</keyword>
<dbReference type="SUPFAM" id="SSF55120">
    <property type="entry name" value="Pseudouridine synthase"/>
    <property type="match status" value="1"/>
</dbReference>
<protein>
    <submittedName>
        <fullName evidence="2">RNA pseudouridylate synthase</fullName>
    </submittedName>
</protein>
<dbReference type="PANTHER" id="PTHR21600">
    <property type="entry name" value="MITOCHONDRIAL RNA PSEUDOURIDINE SYNTHASE"/>
    <property type="match status" value="1"/>
</dbReference>
<dbReference type="InterPro" id="IPR020103">
    <property type="entry name" value="PsdUridine_synth_cat_dom_sf"/>
</dbReference>
<dbReference type="RefSeq" id="WP_160056913.1">
    <property type="nucleotide sequence ID" value="NZ_BMQX01000055.1"/>
</dbReference>
<feature type="domain" description="Pseudouridine synthase RsuA/RluA-like" evidence="1">
    <location>
        <begin position="114"/>
        <end position="271"/>
    </location>
</feature>
<gene>
    <name evidence="2" type="ORF">GCM10009411_38770</name>
</gene>
<name>A0ABQ2RPC4_9GAMM</name>
<evidence type="ECO:0000313" key="2">
    <source>
        <dbReference type="EMBL" id="GGQ35859.1"/>
    </source>
</evidence>
<sequence>MPNSDSNDSLSNDSTPHSTSAIAAQPSYIVLPRESELAGKSYATVFEFLVDHFKQIEASVWQQRINDGKVHWQHGELIDATSEYQATARVYYYREVKAETKVPFYEQILHQDSDIIIVYKPHFLPVTPGGNFVNECLVHRLRIATQIDTVAPAHRLDKDTAGVMLMTLNPQTRHAYHQLFLDDKITKDYQAIAKVTPDLLAQLADNTCELPLHWTVKNRIVAANPSFTMQVVEGEANSHSEISLVAVKDGLGLFELSPITGKTHQLRVHMLSLGMPILNDRFYPVLQPKGPDNYDKPLQLLAKRLRFSDPLSGIEHDVECQGLDLLAMMLSMK</sequence>
<comment type="caution">
    <text evidence="2">The sequence shown here is derived from an EMBL/GenBank/DDBJ whole genome shotgun (WGS) entry which is preliminary data.</text>
</comment>
<evidence type="ECO:0000259" key="1">
    <source>
        <dbReference type="Pfam" id="PF00849"/>
    </source>
</evidence>